<evidence type="ECO:0000256" key="6">
    <source>
        <dbReference type="ARBA" id="ARBA00022801"/>
    </source>
</evidence>
<proteinExistence type="inferred from homology"/>
<comment type="subcellular location">
    <subcellularLocation>
        <location evidence="2">Nucleus</location>
    </subcellularLocation>
</comment>
<dbReference type="GO" id="GO:0005634">
    <property type="term" value="C:nucleus"/>
    <property type="evidence" value="ECO:0007669"/>
    <property type="project" value="UniProtKB-SubCell"/>
</dbReference>
<dbReference type="EMBL" id="QPKB01000004">
    <property type="protein sequence ID" value="RWR83287.1"/>
    <property type="molecule type" value="Genomic_DNA"/>
</dbReference>
<protein>
    <submittedName>
        <fullName evidence="9">Putative myb/SANT-like domain-containing protein</fullName>
    </submittedName>
</protein>
<organism evidence="9 10">
    <name type="scientific">Cinnamomum micranthum f. kanehirae</name>
    <dbReference type="NCBI Taxonomy" id="337451"/>
    <lineage>
        <taxon>Eukaryota</taxon>
        <taxon>Viridiplantae</taxon>
        <taxon>Streptophyta</taxon>
        <taxon>Embryophyta</taxon>
        <taxon>Tracheophyta</taxon>
        <taxon>Spermatophyta</taxon>
        <taxon>Magnoliopsida</taxon>
        <taxon>Magnoliidae</taxon>
        <taxon>Laurales</taxon>
        <taxon>Lauraceae</taxon>
        <taxon>Cinnamomum</taxon>
    </lineage>
</organism>
<evidence type="ECO:0000256" key="1">
    <source>
        <dbReference type="ARBA" id="ARBA00001968"/>
    </source>
</evidence>
<evidence type="ECO:0000256" key="7">
    <source>
        <dbReference type="ARBA" id="ARBA00023242"/>
    </source>
</evidence>
<dbReference type="GO" id="GO:0016787">
    <property type="term" value="F:hydrolase activity"/>
    <property type="evidence" value="ECO:0007669"/>
    <property type="project" value="UniProtKB-KW"/>
</dbReference>
<keyword evidence="10" id="KW-1185">Reference proteome</keyword>
<gene>
    <name evidence="9" type="ORF">CKAN_01203800</name>
</gene>
<accession>A0A3S3P592</accession>
<dbReference type="OrthoDB" id="1681765at2759"/>
<dbReference type="PANTHER" id="PTHR22930:SF265">
    <property type="entry name" value="MYB_SANT-LIKE DOMAIN, HARBINGER TRANSPOSASE-DERIVED NUCLEASE DOMAIN-CONTAINING PROTEIN"/>
    <property type="match status" value="1"/>
</dbReference>
<feature type="domain" description="DDE Tnp4" evidence="8">
    <location>
        <begin position="30"/>
        <end position="122"/>
    </location>
</feature>
<evidence type="ECO:0000256" key="4">
    <source>
        <dbReference type="ARBA" id="ARBA00022722"/>
    </source>
</evidence>
<evidence type="ECO:0000256" key="3">
    <source>
        <dbReference type="ARBA" id="ARBA00006958"/>
    </source>
</evidence>
<dbReference type="Pfam" id="PF13359">
    <property type="entry name" value="DDE_Tnp_4"/>
    <property type="match status" value="1"/>
</dbReference>
<evidence type="ECO:0000313" key="9">
    <source>
        <dbReference type="EMBL" id="RWR83287.1"/>
    </source>
</evidence>
<dbReference type="InterPro" id="IPR027806">
    <property type="entry name" value="HARBI1_dom"/>
</dbReference>
<sequence>MIKPSDMTKVPAHIENNPQFQHFKGCVGAIDGTLVHAVLPIGDQNRYRGRKGDCMQNVVAACDFNMLFTYVIAGWEGTAHDSRILMDALTDPRLNFPHPPTRKYYLVDAGFSNMRGFLAPYRQCTYWLPDFNAR</sequence>
<comment type="caution">
    <text evidence="9">The sequence shown here is derived from an EMBL/GenBank/DDBJ whole genome shotgun (WGS) entry which is preliminary data.</text>
</comment>
<evidence type="ECO:0000259" key="8">
    <source>
        <dbReference type="Pfam" id="PF13359"/>
    </source>
</evidence>
<name>A0A3S3P592_9MAGN</name>
<comment type="similarity">
    <text evidence="3">Belongs to the HARBI1 family.</text>
</comment>
<keyword evidence="6" id="KW-0378">Hydrolase</keyword>
<keyword evidence="5" id="KW-0479">Metal-binding</keyword>
<dbReference type="PANTHER" id="PTHR22930">
    <property type="match status" value="1"/>
</dbReference>
<keyword evidence="7" id="KW-0539">Nucleus</keyword>
<dbReference type="STRING" id="337451.A0A3S3P592"/>
<dbReference type="Proteomes" id="UP000283530">
    <property type="component" value="Unassembled WGS sequence"/>
</dbReference>
<dbReference type="GO" id="GO:0046872">
    <property type="term" value="F:metal ion binding"/>
    <property type="evidence" value="ECO:0007669"/>
    <property type="project" value="UniProtKB-KW"/>
</dbReference>
<keyword evidence="4" id="KW-0540">Nuclease</keyword>
<evidence type="ECO:0000256" key="5">
    <source>
        <dbReference type="ARBA" id="ARBA00022723"/>
    </source>
</evidence>
<dbReference type="InterPro" id="IPR045249">
    <property type="entry name" value="HARBI1-like"/>
</dbReference>
<dbReference type="GO" id="GO:0004518">
    <property type="term" value="F:nuclease activity"/>
    <property type="evidence" value="ECO:0007669"/>
    <property type="project" value="UniProtKB-KW"/>
</dbReference>
<dbReference type="AlphaFoldDB" id="A0A3S3P592"/>
<comment type="cofactor">
    <cofactor evidence="1">
        <name>a divalent metal cation</name>
        <dbReference type="ChEBI" id="CHEBI:60240"/>
    </cofactor>
</comment>
<reference evidence="9 10" key="1">
    <citation type="journal article" date="2019" name="Nat. Plants">
        <title>Stout camphor tree genome fills gaps in understanding of flowering plant genome evolution.</title>
        <authorList>
            <person name="Chaw S.M."/>
            <person name="Liu Y.C."/>
            <person name="Wu Y.W."/>
            <person name="Wang H.Y."/>
            <person name="Lin C.I."/>
            <person name="Wu C.S."/>
            <person name="Ke H.M."/>
            <person name="Chang L.Y."/>
            <person name="Hsu C.Y."/>
            <person name="Yang H.T."/>
            <person name="Sudianto E."/>
            <person name="Hsu M.H."/>
            <person name="Wu K.P."/>
            <person name="Wang L.N."/>
            <person name="Leebens-Mack J.H."/>
            <person name="Tsai I.J."/>
        </authorList>
    </citation>
    <scope>NUCLEOTIDE SEQUENCE [LARGE SCALE GENOMIC DNA]</scope>
    <source>
        <strain evidence="10">cv. Chaw 1501</strain>
        <tissue evidence="9">Young leaves</tissue>
    </source>
</reference>
<evidence type="ECO:0000256" key="2">
    <source>
        <dbReference type="ARBA" id="ARBA00004123"/>
    </source>
</evidence>
<evidence type="ECO:0000313" key="10">
    <source>
        <dbReference type="Proteomes" id="UP000283530"/>
    </source>
</evidence>